<dbReference type="Pfam" id="PF13812">
    <property type="entry name" value="PPR_3"/>
    <property type="match status" value="1"/>
</dbReference>
<organism evidence="3 4">
    <name type="scientific">Coptis chinensis</name>
    <dbReference type="NCBI Taxonomy" id="261450"/>
    <lineage>
        <taxon>Eukaryota</taxon>
        <taxon>Viridiplantae</taxon>
        <taxon>Streptophyta</taxon>
        <taxon>Embryophyta</taxon>
        <taxon>Tracheophyta</taxon>
        <taxon>Spermatophyta</taxon>
        <taxon>Magnoliopsida</taxon>
        <taxon>Ranunculales</taxon>
        <taxon>Ranunculaceae</taxon>
        <taxon>Coptidoideae</taxon>
        <taxon>Coptis</taxon>
    </lineage>
</organism>
<proteinExistence type="predicted"/>
<dbReference type="OrthoDB" id="750171at2759"/>
<dbReference type="Gene3D" id="1.25.40.10">
    <property type="entry name" value="Tetratricopeptide repeat domain"/>
    <property type="match status" value="3"/>
</dbReference>
<dbReference type="PROSITE" id="PS51375">
    <property type="entry name" value="PPR"/>
    <property type="match status" value="2"/>
</dbReference>
<evidence type="ECO:0008006" key="5">
    <source>
        <dbReference type="Google" id="ProtNLM"/>
    </source>
</evidence>
<accession>A0A835IUK0</accession>
<name>A0A835IUK0_9MAGN</name>
<dbReference type="InterPro" id="IPR046960">
    <property type="entry name" value="PPR_At4g14850-like_plant"/>
</dbReference>
<dbReference type="PROSITE" id="PS51257">
    <property type="entry name" value="PROKAR_LIPOPROTEIN"/>
    <property type="match status" value="1"/>
</dbReference>
<evidence type="ECO:0000313" key="4">
    <source>
        <dbReference type="Proteomes" id="UP000631114"/>
    </source>
</evidence>
<keyword evidence="4" id="KW-1185">Reference proteome</keyword>
<keyword evidence="1" id="KW-0677">Repeat</keyword>
<evidence type="ECO:0000256" key="1">
    <source>
        <dbReference type="ARBA" id="ARBA00022737"/>
    </source>
</evidence>
<comment type="caution">
    <text evidence="3">The sequence shown here is derived from an EMBL/GenBank/DDBJ whole genome shotgun (WGS) entry which is preliminary data.</text>
</comment>
<dbReference type="EMBL" id="JADFTS010000002">
    <property type="protein sequence ID" value="KAF9621868.1"/>
    <property type="molecule type" value="Genomic_DNA"/>
</dbReference>
<dbReference type="NCBIfam" id="TIGR00756">
    <property type="entry name" value="PPR"/>
    <property type="match status" value="3"/>
</dbReference>
<dbReference type="InterPro" id="IPR002885">
    <property type="entry name" value="PPR_rpt"/>
</dbReference>
<feature type="repeat" description="PPR" evidence="2">
    <location>
        <begin position="138"/>
        <end position="172"/>
    </location>
</feature>
<dbReference type="GO" id="GO:0009451">
    <property type="term" value="P:RNA modification"/>
    <property type="evidence" value="ECO:0007669"/>
    <property type="project" value="InterPro"/>
</dbReference>
<evidence type="ECO:0000313" key="3">
    <source>
        <dbReference type="EMBL" id="KAF9621868.1"/>
    </source>
</evidence>
<dbReference type="Pfam" id="PF01535">
    <property type="entry name" value="PPR"/>
    <property type="match status" value="2"/>
</dbReference>
<dbReference type="FunFam" id="1.25.40.10:FF:000090">
    <property type="entry name" value="Pentatricopeptide repeat-containing protein, chloroplastic"/>
    <property type="match status" value="1"/>
</dbReference>
<dbReference type="InterPro" id="IPR046848">
    <property type="entry name" value="E_motif"/>
</dbReference>
<dbReference type="InterPro" id="IPR011990">
    <property type="entry name" value="TPR-like_helical_dom_sf"/>
</dbReference>
<protein>
    <recommendedName>
        <fullName evidence="5">Pentatricopeptide repeat-containing protein</fullName>
    </recommendedName>
</protein>
<evidence type="ECO:0000256" key="2">
    <source>
        <dbReference type="PROSITE-ProRule" id="PRU00708"/>
    </source>
</evidence>
<sequence>MRLRDGIVVDSFSLSLVLQACGRSVDYTSGRRVHTHVVKLGFASNLFVQTALIEMYVKLGTVDVAKNILDEMDQPDMVSYNVLLAECVRIEKVDLAHQLFDKMPARDLVSWNTMIHGFATCGDVGTARQLFDMNSERDLVSWSSMIAGYAKSRQSNEALILFHDMQSANARPDRVTMVSVLFACGDLGALGMGKIVHEYIDRNKVEIDVKLGTSLVDMYAKCGDIGMGVKDVFFTWSAVIIGLANHGFGEHALDHFVKMISGRIKPNDITFIGVLSACSHVGLVDRGWTHFTSMNDKYVVTPKIEHYGCMVDLSGRMAHLREARKLIRNMPFALDAIVWRTFLSACKIHKNMELAEEDIVNLLELEPHMDGNYVLLSNMYAQ</sequence>
<dbReference type="GO" id="GO:0003723">
    <property type="term" value="F:RNA binding"/>
    <property type="evidence" value="ECO:0007669"/>
    <property type="project" value="InterPro"/>
</dbReference>
<feature type="repeat" description="PPR" evidence="2">
    <location>
        <begin position="76"/>
        <end position="110"/>
    </location>
</feature>
<dbReference type="Proteomes" id="UP000631114">
    <property type="component" value="Unassembled WGS sequence"/>
</dbReference>
<gene>
    <name evidence="3" type="ORF">IFM89_028456</name>
</gene>
<dbReference type="PANTHER" id="PTHR47926:SF344">
    <property type="entry name" value="OS07G0636900 PROTEIN"/>
    <property type="match status" value="1"/>
</dbReference>
<dbReference type="AlphaFoldDB" id="A0A835IUK0"/>
<dbReference type="Pfam" id="PF20431">
    <property type="entry name" value="E_motif"/>
    <property type="match status" value="1"/>
</dbReference>
<dbReference type="Pfam" id="PF13041">
    <property type="entry name" value="PPR_2"/>
    <property type="match status" value="1"/>
</dbReference>
<reference evidence="3 4" key="1">
    <citation type="submission" date="2020-10" db="EMBL/GenBank/DDBJ databases">
        <title>The Coptis chinensis genome and diversification of protoberbering-type alkaloids.</title>
        <authorList>
            <person name="Wang B."/>
            <person name="Shu S."/>
            <person name="Song C."/>
            <person name="Liu Y."/>
        </authorList>
    </citation>
    <scope>NUCLEOTIDE SEQUENCE [LARGE SCALE GENOMIC DNA]</scope>
    <source>
        <strain evidence="3">HL-2020</strain>
        <tissue evidence="3">Leaf</tissue>
    </source>
</reference>
<dbReference type="PANTHER" id="PTHR47926">
    <property type="entry name" value="PENTATRICOPEPTIDE REPEAT-CONTAINING PROTEIN"/>
    <property type="match status" value="1"/>
</dbReference>